<dbReference type="Proteomes" id="UP000193920">
    <property type="component" value="Unassembled WGS sequence"/>
</dbReference>
<gene>
    <name evidence="1" type="ORF">LY90DRAFT_518315</name>
</gene>
<name>A0A1Y1ZQP3_9FUNG</name>
<dbReference type="AlphaFoldDB" id="A0A1Y1ZQP3"/>
<dbReference type="OrthoDB" id="2181368at2759"/>
<organism evidence="1 2">
    <name type="scientific">Neocallimastix californiae</name>
    <dbReference type="NCBI Taxonomy" id="1754190"/>
    <lineage>
        <taxon>Eukaryota</taxon>
        <taxon>Fungi</taxon>
        <taxon>Fungi incertae sedis</taxon>
        <taxon>Chytridiomycota</taxon>
        <taxon>Chytridiomycota incertae sedis</taxon>
        <taxon>Neocallimastigomycetes</taxon>
        <taxon>Neocallimastigales</taxon>
        <taxon>Neocallimastigaceae</taxon>
        <taxon>Neocallimastix</taxon>
    </lineage>
</organism>
<evidence type="ECO:0000313" key="2">
    <source>
        <dbReference type="Proteomes" id="UP000193920"/>
    </source>
</evidence>
<comment type="caution">
    <text evidence="1">The sequence shown here is derived from an EMBL/GenBank/DDBJ whole genome shotgun (WGS) entry which is preliminary data.</text>
</comment>
<accession>A0A1Y1ZQP3</accession>
<keyword evidence="2" id="KW-1185">Reference proteome</keyword>
<protein>
    <submittedName>
        <fullName evidence="1">Uncharacterized protein</fullName>
    </submittedName>
</protein>
<reference evidence="1 2" key="1">
    <citation type="submission" date="2016-08" db="EMBL/GenBank/DDBJ databases">
        <title>A Parts List for Fungal Cellulosomes Revealed by Comparative Genomics.</title>
        <authorList>
            <consortium name="DOE Joint Genome Institute"/>
            <person name="Haitjema C.H."/>
            <person name="Gilmore S.P."/>
            <person name="Henske J.K."/>
            <person name="Solomon K.V."/>
            <person name="De Groot R."/>
            <person name="Kuo A."/>
            <person name="Mondo S.J."/>
            <person name="Salamov A.A."/>
            <person name="Labutti K."/>
            <person name="Zhao Z."/>
            <person name="Chiniquy J."/>
            <person name="Barry K."/>
            <person name="Brewer H.M."/>
            <person name="Purvine S.O."/>
            <person name="Wright A.T."/>
            <person name="Boxma B."/>
            <person name="Van Alen T."/>
            <person name="Hackstein J.H."/>
            <person name="Baker S.E."/>
            <person name="Grigoriev I.V."/>
            <person name="O'Malley M.A."/>
        </authorList>
    </citation>
    <scope>NUCLEOTIDE SEQUENCE [LARGE SCALE GENOMIC DNA]</scope>
    <source>
        <strain evidence="1 2">G1</strain>
    </source>
</reference>
<dbReference type="EMBL" id="MCOG01000369">
    <property type="protein sequence ID" value="ORY12572.1"/>
    <property type="molecule type" value="Genomic_DNA"/>
</dbReference>
<sequence length="328" mass="39253">MKDSEISNLIYNHYKNYKNTSNYISNYNCNCFIKNRFFKAKSNYDHVKFIKEIRRKTLENHNQALNSNKYVKRIVYKETNNSLEFAFDFGKIINENVNLYLHKTKAFSMNDIKENDLAEKIKKIKIKKFNKLSSVTLLDDFEKTKSNIIKVKLKKNSQKENSHIIFHIVLEEKNNSSRSSTYISIPFSSICFKQFSKRKEKSFLGIKFRNKESDLPYYLNGMFKKNSWKEFKSIFNFKINFYEYKEENENDYSSSCTDYLNNINNNNNNNKINIQCNNSNDVVALPEFKENIPQNYYQELISHNINQKNIENNEEMKTLCIHVYFFSF</sequence>
<proteinExistence type="predicted"/>
<evidence type="ECO:0000313" key="1">
    <source>
        <dbReference type="EMBL" id="ORY12572.1"/>
    </source>
</evidence>